<dbReference type="RefSeq" id="WP_255855929.1">
    <property type="nucleotide sequence ID" value="NZ_CP073347.1"/>
</dbReference>
<reference evidence="2" key="1">
    <citation type="submission" date="2021-04" db="EMBL/GenBank/DDBJ databases">
        <title>Oceanospirillales bacteria with DddD are important DMSP degraders in coastal seawater.</title>
        <authorList>
            <person name="Liu J."/>
        </authorList>
    </citation>
    <scope>NUCLEOTIDE SEQUENCE</scope>
    <source>
        <strain evidence="2">D13-1</strain>
    </source>
</reference>
<evidence type="ECO:0000256" key="1">
    <source>
        <dbReference type="ARBA" id="ARBA00008270"/>
    </source>
</evidence>
<dbReference type="PANTHER" id="PTHR13774">
    <property type="entry name" value="PHENAZINE BIOSYNTHESIS PROTEIN"/>
    <property type="match status" value="1"/>
</dbReference>
<dbReference type="InterPro" id="IPR003719">
    <property type="entry name" value="Phenazine_PhzF-like"/>
</dbReference>
<evidence type="ECO:0000313" key="2">
    <source>
        <dbReference type="EMBL" id="UTW13739.1"/>
    </source>
</evidence>
<evidence type="ECO:0000313" key="3">
    <source>
        <dbReference type="Proteomes" id="UP001058461"/>
    </source>
</evidence>
<protein>
    <submittedName>
        <fullName evidence="2">PhzF family phenazine biosynthesis protein</fullName>
    </submittedName>
</protein>
<dbReference type="PIRSF" id="PIRSF016184">
    <property type="entry name" value="PhzC_PhzF"/>
    <property type="match status" value="1"/>
</dbReference>
<sequence>MQKLRFHTLDVFTDSPFSGNPLAVFTDADALPTTLMQQIARELNLSETVFVGAGQPGNHFPMRIFTPGGEIPFAGHPTIGTALLLSELELLDPQQRGALVLEQRVGPVPVQLEGLGAGAVARLRTARLPEISSSTLKRHEAAALLGLQPEQLVADPVVAGCGLPFVLLQIRDVAALGSISLDLSLWRRLLGAQPVSNLYCFSLQGGEAVRARMFDPANSIPEDPATGSAAAALAGYLAIQAAAPGSYRLRIEQGLEMGRASLMLTRVEVGPEGPEAVYVEGQARRISEGAFLLG</sequence>
<organism evidence="2 3">
    <name type="scientific">Marinobacterium rhizophilum</name>
    <dbReference type="NCBI Taxonomy" id="420402"/>
    <lineage>
        <taxon>Bacteria</taxon>
        <taxon>Pseudomonadati</taxon>
        <taxon>Pseudomonadota</taxon>
        <taxon>Gammaproteobacteria</taxon>
        <taxon>Oceanospirillales</taxon>
        <taxon>Oceanospirillaceae</taxon>
        <taxon>Marinobacterium</taxon>
    </lineage>
</organism>
<dbReference type="Gene3D" id="3.10.310.10">
    <property type="entry name" value="Diaminopimelate Epimerase, Chain A, domain 1"/>
    <property type="match status" value="2"/>
</dbReference>
<name>A0ABY5HP54_9GAMM</name>
<dbReference type="Pfam" id="PF02567">
    <property type="entry name" value="PhzC-PhzF"/>
    <property type="match status" value="1"/>
</dbReference>
<proteinExistence type="inferred from homology"/>
<dbReference type="SUPFAM" id="SSF54506">
    <property type="entry name" value="Diaminopimelate epimerase-like"/>
    <property type="match status" value="1"/>
</dbReference>
<keyword evidence="3" id="KW-1185">Reference proteome</keyword>
<dbReference type="Proteomes" id="UP001058461">
    <property type="component" value="Chromosome"/>
</dbReference>
<comment type="similarity">
    <text evidence="1">Belongs to the PhzF family.</text>
</comment>
<gene>
    <name evidence="2" type="ORF">KDW95_08905</name>
</gene>
<dbReference type="NCBIfam" id="TIGR00654">
    <property type="entry name" value="PhzF_family"/>
    <property type="match status" value="1"/>
</dbReference>
<dbReference type="EMBL" id="CP073347">
    <property type="protein sequence ID" value="UTW13739.1"/>
    <property type="molecule type" value="Genomic_DNA"/>
</dbReference>
<accession>A0ABY5HP54</accession>
<dbReference type="PANTHER" id="PTHR13774:SF32">
    <property type="entry name" value="ANTISENSE-ENHANCING SEQUENCE 1"/>
    <property type="match status" value="1"/>
</dbReference>